<dbReference type="EMBL" id="GECZ01014371">
    <property type="protein sequence ID" value="JAS55398.1"/>
    <property type="molecule type" value="Transcribed_RNA"/>
</dbReference>
<evidence type="ECO:0000256" key="2">
    <source>
        <dbReference type="SAM" id="SignalP"/>
    </source>
</evidence>
<feature type="domain" description="FP protein C-terminal" evidence="4">
    <location>
        <begin position="176"/>
        <end position="226"/>
    </location>
</feature>
<evidence type="ECO:0000259" key="3">
    <source>
        <dbReference type="Pfam" id="PF03258"/>
    </source>
</evidence>
<sequence length="242" mass="28039">MTTIGTLVLFSLKLSVLCVRTVLSVTEEEVGELKKLFADIQKENIRLTAECDFLKQENAKLWTEINRLGSDVKDMQQYTRVDNVEIAGIPQRANEHIYDIVQKICKALEVPYNRDEISEAHRLPKAKQGYPFIVVRFISRRVRDSWLAAARTRQCTLQQIYPDLPATPFFVNQHLTSYKKGLLDMAKRLVAEGIYAFAWVKDGKVYVRRTPTSSVIRIRSYSDFERANEHDLFNRTTETTIY</sequence>
<dbReference type="Pfam" id="PF25298">
    <property type="entry name" value="Baculo_FP_2nd"/>
    <property type="match status" value="1"/>
</dbReference>
<evidence type="ECO:0000256" key="1">
    <source>
        <dbReference type="SAM" id="Coils"/>
    </source>
</evidence>
<feature type="chain" id="PRO_5008583168" evidence="2">
    <location>
        <begin position="25"/>
        <end position="242"/>
    </location>
</feature>
<reference evidence="5" key="1">
    <citation type="submission" date="2015-11" db="EMBL/GenBank/DDBJ databases">
        <title>De novo transcriptome assembly of four potential Pierce s Disease insect vectors from Arizona vineyards.</title>
        <authorList>
            <person name="Tassone E.E."/>
        </authorList>
    </citation>
    <scope>NUCLEOTIDE SEQUENCE</scope>
</reference>
<dbReference type="InterPro" id="IPR004941">
    <property type="entry name" value="FP_N"/>
</dbReference>
<keyword evidence="2" id="KW-0732">Signal</keyword>
<feature type="domain" description="FP protein N-terminal" evidence="3">
    <location>
        <begin position="82"/>
        <end position="166"/>
    </location>
</feature>
<feature type="coiled-coil region" evidence="1">
    <location>
        <begin position="23"/>
        <end position="57"/>
    </location>
</feature>
<dbReference type="InterPro" id="IPR057251">
    <property type="entry name" value="FP_C"/>
</dbReference>
<evidence type="ECO:0000313" key="5">
    <source>
        <dbReference type="EMBL" id="JAS55398.1"/>
    </source>
</evidence>
<dbReference type="Pfam" id="PF03258">
    <property type="entry name" value="Baculo_FP"/>
    <property type="match status" value="1"/>
</dbReference>
<dbReference type="AlphaFoldDB" id="A0A1B6FYY4"/>
<feature type="signal peptide" evidence="2">
    <location>
        <begin position="1"/>
        <end position="24"/>
    </location>
</feature>
<name>A0A1B6FYY4_9HEMI</name>
<proteinExistence type="predicted"/>
<keyword evidence="1" id="KW-0175">Coiled coil</keyword>
<evidence type="ECO:0000259" key="4">
    <source>
        <dbReference type="Pfam" id="PF25298"/>
    </source>
</evidence>
<gene>
    <name evidence="5" type="ORF">g.6229</name>
</gene>
<organism evidence="5">
    <name type="scientific">Cuerna arida</name>
    <dbReference type="NCBI Taxonomy" id="1464854"/>
    <lineage>
        <taxon>Eukaryota</taxon>
        <taxon>Metazoa</taxon>
        <taxon>Ecdysozoa</taxon>
        <taxon>Arthropoda</taxon>
        <taxon>Hexapoda</taxon>
        <taxon>Insecta</taxon>
        <taxon>Pterygota</taxon>
        <taxon>Neoptera</taxon>
        <taxon>Paraneoptera</taxon>
        <taxon>Hemiptera</taxon>
        <taxon>Auchenorrhyncha</taxon>
        <taxon>Membracoidea</taxon>
        <taxon>Cicadellidae</taxon>
        <taxon>Cicadellinae</taxon>
        <taxon>Proconiini</taxon>
        <taxon>Cuerna</taxon>
    </lineage>
</organism>
<accession>A0A1B6FYY4</accession>
<protein>
    <submittedName>
        <fullName evidence="5">Uncharacterized protein</fullName>
    </submittedName>
</protein>